<sequence length="67" mass="7680">MVRSLGAHDFHNEVEVQKGAEGIEIRATSLKSDFSTALMFDRENRRIRLMKKTLLSEDDIAFRGVEI</sequence>
<organism evidence="1 2">
    <name type="scientific">Ignisphaera aggregans (strain DSM 17230 / JCM 13409 / AQ1.S1)</name>
    <dbReference type="NCBI Taxonomy" id="583356"/>
    <lineage>
        <taxon>Archaea</taxon>
        <taxon>Thermoproteota</taxon>
        <taxon>Thermoprotei</taxon>
        <taxon>Desulfurococcales</taxon>
        <taxon>Desulfurococcaceae</taxon>
        <taxon>Ignisphaera</taxon>
    </lineage>
</organism>
<gene>
    <name evidence="1" type="ordered locus">Igag_0772</name>
</gene>
<protein>
    <submittedName>
        <fullName evidence="1">Uncharacterized protein</fullName>
    </submittedName>
</protein>
<dbReference type="Proteomes" id="UP000001304">
    <property type="component" value="Chromosome"/>
</dbReference>
<dbReference type="HOGENOM" id="CLU_2802169_0_0_2"/>
<dbReference type="KEGG" id="iag:Igag_0772"/>
<dbReference type="EMBL" id="CP002098">
    <property type="protein sequence ID" value="ADM27599.1"/>
    <property type="molecule type" value="Genomic_DNA"/>
</dbReference>
<dbReference type="AlphaFoldDB" id="E0STC2"/>
<evidence type="ECO:0000313" key="1">
    <source>
        <dbReference type="EMBL" id="ADM27599.1"/>
    </source>
</evidence>
<accession>E0STC2</accession>
<reference evidence="1 2" key="1">
    <citation type="journal article" date="2010" name="Stand. Genomic Sci.">
        <title>Complete genome sequence of Ignisphaera aggregans type strain (AQ1.S1).</title>
        <authorList>
            <person name="Goker M."/>
            <person name="Held B."/>
            <person name="Lapidus A."/>
            <person name="Nolan M."/>
            <person name="Spring S."/>
            <person name="Yasawong M."/>
            <person name="Lucas S."/>
            <person name="Glavina Del Rio T."/>
            <person name="Tice H."/>
            <person name="Cheng J.F."/>
            <person name="Goodwin L."/>
            <person name="Tapia R."/>
            <person name="Pitluck S."/>
            <person name="Liolios K."/>
            <person name="Ivanova N."/>
            <person name="Mavromatis K."/>
            <person name="Mikhailova N."/>
            <person name="Pati A."/>
            <person name="Chen A."/>
            <person name="Palaniappan K."/>
            <person name="Brambilla E."/>
            <person name="Land M."/>
            <person name="Hauser L."/>
            <person name="Chang Y.J."/>
            <person name="Jeffries C.D."/>
            <person name="Brettin T."/>
            <person name="Detter J.C."/>
            <person name="Han C."/>
            <person name="Rohde M."/>
            <person name="Sikorski J."/>
            <person name="Woyke T."/>
            <person name="Bristow J."/>
            <person name="Eisen J.A."/>
            <person name="Markowitz V."/>
            <person name="Hugenholtz P."/>
            <person name="Kyrpides N.C."/>
            <person name="Klenk H.P."/>
        </authorList>
    </citation>
    <scope>NUCLEOTIDE SEQUENCE [LARGE SCALE GENOMIC DNA]</scope>
    <source>
        <strain evidence="2">DSM 17230 / JCM 13409 / AQ1.S1</strain>
    </source>
</reference>
<dbReference type="STRING" id="583356.Igag_0772"/>
<proteinExistence type="predicted"/>
<dbReference type="BioCyc" id="IAGG583356:GHAH-765-MONOMER"/>
<keyword evidence="2" id="KW-1185">Reference proteome</keyword>
<name>E0STC2_IGNAA</name>
<evidence type="ECO:0000313" key="2">
    <source>
        <dbReference type="Proteomes" id="UP000001304"/>
    </source>
</evidence>